<dbReference type="PRINTS" id="PR00838">
    <property type="entry name" value="V5ALLERGEN"/>
</dbReference>
<evidence type="ECO:0000259" key="4">
    <source>
        <dbReference type="SMART" id="SM00198"/>
    </source>
</evidence>
<feature type="signal peptide" evidence="3">
    <location>
        <begin position="1"/>
        <end position="22"/>
    </location>
</feature>
<feature type="chain" id="PRO_5019735999" description="SCP domain-containing protein" evidence="3">
    <location>
        <begin position="23"/>
        <end position="183"/>
    </location>
</feature>
<dbReference type="InterPro" id="IPR014044">
    <property type="entry name" value="CAP_dom"/>
</dbReference>
<evidence type="ECO:0000313" key="6">
    <source>
        <dbReference type="Proteomes" id="UP000595140"/>
    </source>
</evidence>
<dbReference type="EMBL" id="OOIL02002240">
    <property type="protein sequence ID" value="VFQ81862.1"/>
    <property type="molecule type" value="Genomic_DNA"/>
</dbReference>
<dbReference type="Pfam" id="PF00188">
    <property type="entry name" value="CAP"/>
    <property type="match status" value="1"/>
</dbReference>
<dbReference type="SUPFAM" id="SSF55797">
    <property type="entry name" value="PR-1-like"/>
    <property type="match status" value="1"/>
</dbReference>
<dbReference type="PROSITE" id="PS01009">
    <property type="entry name" value="CRISP_1"/>
    <property type="match status" value="1"/>
</dbReference>
<organism evidence="5 6">
    <name type="scientific">Cuscuta campestris</name>
    <dbReference type="NCBI Taxonomy" id="132261"/>
    <lineage>
        <taxon>Eukaryota</taxon>
        <taxon>Viridiplantae</taxon>
        <taxon>Streptophyta</taxon>
        <taxon>Embryophyta</taxon>
        <taxon>Tracheophyta</taxon>
        <taxon>Spermatophyta</taxon>
        <taxon>Magnoliopsida</taxon>
        <taxon>eudicotyledons</taxon>
        <taxon>Gunneridae</taxon>
        <taxon>Pentapetalae</taxon>
        <taxon>asterids</taxon>
        <taxon>lamiids</taxon>
        <taxon>Solanales</taxon>
        <taxon>Convolvulaceae</taxon>
        <taxon>Cuscuteae</taxon>
        <taxon>Cuscuta</taxon>
        <taxon>Cuscuta subgen. Grammica</taxon>
        <taxon>Cuscuta sect. Cleistogrammica</taxon>
    </lineage>
</organism>
<gene>
    <name evidence="5" type="ORF">CCAM_LOCUS23638</name>
</gene>
<dbReference type="Proteomes" id="UP000595140">
    <property type="component" value="Unassembled WGS sequence"/>
</dbReference>
<dbReference type="OrthoDB" id="337038at2759"/>
<dbReference type="PANTHER" id="PTHR10334">
    <property type="entry name" value="CYSTEINE-RICH SECRETORY PROTEIN-RELATED"/>
    <property type="match status" value="1"/>
</dbReference>
<keyword evidence="2" id="KW-0611">Plant defense</keyword>
<dbReference type="InterPro" id="IPR035940">
    <property type="entry name" value="CAP_sf"/>
</dbReference>
<dbReference type="FunFam" id="3.40.33.10:FF:000004">
    <property type="entry name" value="CAP, cysteine-rich secretory protein, antigen 5"/>
    <property type="match status" value="1"/>
</dbReference>
<evidence type="ECO:0000256" key="1">
    <source>
        <dbReference type="ARBA" id="ARBA00003143"/>
    </source>
</evidence>
<name>A0A484LZ90_9ASTE</name>
<sequence length="183" mass="19817">MTMDFSKHLMALLFLLVAAASAETAMARRPAATDDENSIAAYLKAHNAAREGLTSAEEGLLSWNATLADYAENYAKKMASSTGCSDLYHSGSKEYGENLAWGSGEFMTGKAAVEMWVSEKANYTYATNSCKTGQMCGHYTQVVWKATAAVGCARTKCTIDPPGGFFVICNYYPPGNYFGEKPY</sequence>
<dbReference type="InterPro" id="IPR001283">
    <property type="entry name" value="CRISP-related"/>
</dbReference>
<dbReference type="CDD" id="cd05381">
    <property type="entry name" value="CAP_PR-1"/>
    <property type="match status" value="1"/>
</dbReference>
<evidence type="ECO:0000256" key="2">
    <source>
        <dbReference type="ARBA" id="ARBA00023265"/>
    </source>
</evidence>
<dbReference type="AlphaFoldDB" id="A0A484LZ90"/>
<proteinExistence type="predicted"/>
<keyword evidence="6" id="KW-1185">Reference proteome</keyword>
<evidence type="ECO:0000313" key="5">
    <source>
        <dbReference type="EMBL" id="VFQ81862.1"/>
    </source>
</evidence>
<evidence type="ECO:0000256" key="3">
    <source>
        <dbReference type="SAM" id="SignalP"/>
    </source>
</evidence>
<dbReference type="SMART" id="SM00198">
    <property type="entry name" value="SCP"/>
    <property type="match status" value="1"/>
</dbReference>
<dbReference type="GO" id="GO:0005576">
    <property type="term" value="C:extracellular region"/>
    <property type="evidence" value="ECO:0007669"/>
    <property type="project" value="InterPro"/>
</dbReference>
<protein>
    <recommendedName>
        <fullName evidence="4">SCP domain-containing protein</fullName>
    </recommendedName>
</protein>
<dbReference type="InterPro" id="IPR018244">
    <property type="entry name" value="Allrgn_V5/Tpx1_CS"/>
</dbReference>
<comment type="function">
    <text evidence="1">Probably involved in the defense reaction of plants against pathogens.</text>
</comment>
<accession>A0A484LZ90</accession>
<keyword evidence="3" id="KW-0732">Signal</keyword>
<feature type="domain" description="SCP" evidence="4">
    <location>
        <begin position="37"/>
        <end position="179"/>
    </location>
</feature>
<dbReference type="PRINTS" id="PR00837">
    <property type="entry name" value="V5TPXLIKE"/>
</dbReference>
<keyword evidence="2" id="KW-0568">Pathogenesis-related protein</keyword>
<reference evidence="5 6" key="1">
    <citation type="submission" date="2018-04" db="EMBL/GenBank/DDBJ databases">
        <authorList>
            <person name="Vogel A."/>
        </authorList>
    </citation>
    <scope>NUCLEOTIDE SEQUENCE [LARGE SCALE GENOMIC DNA]</scope>
</reference>
<dbReference type="InterPro" id="IPR002413">
    <property type="entry name" value="V5_allergen-like"/>
</dbReference>
<dbReference type="PROSITE" id="PS01010">
    <property type="entry name" value="CRISP_2"/>
    <property type="match status" value="1"/>
</dbReference>
<dbReference type="Gene3D" id="3.40.33.10">
    <property type="entry name" value="CAP"/>
    <property type="match status" value="1"/>
</dbReference>